<comment type="subcellular location">
    <subcellularLocation>
        <location evidence="1">Nucleus</location>
    </subcellularLocation>
</comment>
<evidence type="ECO:0000256" key="3">
    <source>
        <dbReference type="ARBA" id="ARBA00022553"/>
    </source>
</evidence>
<keyword evidence="9" id="KW-0238">DNA-binding</keyword>
<dbReference type="KEGG" id="kmr:108240448"/>
<feature type="region of interest" description="Disordered" evidence="13">
    <location>
        <begin position="907"/>
        <end position="937"/>
    </location>
</feature>
<feature type="compositionally biased region" description="Basic and acidic residues" evidence="13">
    <location>
        <begin position="673"/>
        <end position="703"/>
    </location>
</feature>
<reference evidence="15" key="2">
    <citation type="submission" date="2025-09" db="UniProtKB">
        <authorList>
            <consortium name="Ensembl"/>
        </authorList>
    </citation>
    <scope>IDENTIFICATION</scope>
</reference>
<evidence type="ECO:0000313" key="16">
    <source>
        <dbReference type="Proteomes" id="UP000264800"/>
    </source>
</evidence>
<proteinExistence type="inferred from homology"/>
<evidence type="ECO:0000256" key="13">
    <source>
        <dbReference type="SAM" id="MobiDB-lite"/>
    </source>
</evidence>
<dbReference type="GeneID" id="108240448"/>
<feature type="domain" description="C2H2-type" evidence="14">
    <location>
        <begin position="1060"/>
        <end position="1087"/>
    </location>
</feature>
<accession>A0A3Q2ZAU8</accession>
<dbReference type="Proteomes" id="UP000264800">
    <property type="component" value="Unplaced"/>
</dbReference>
<dbReference type="PROSITE" id="PS50157">
    <property type="entry name" value="ZINC_FINGER_C2H2_2"/>
    <property type="match status" value="1"/>
</dbReference>
<keyword evidence="11" id="KW-0539">Nucleus</keyword>
<evidence type="ECO:0000256" key="2">
    <source>
        <dbReference type="ARBA" id="ARBA00006991"/>
    </source>
</evidence>
<dbReference type="InterPro" id="IPR013087">
    <property type="entry name" value="Znf_C2H2_type"/>
</dbReference>
<feature type="compositionally biased region" description="Polar residues" evidence="13">
    <location>
        <begin position="780"/>
        <end position="796"/>
    </location>
</feature>
<evidence type="ECO:0000256" key="9">
    <source>
        <dbReference type="ARBA" id="ARBA00023125"/>
    </source>
</evidence>
<keyword evidence="6 12" id="KW-0863">Zinc-finger</keyword>
<dbReference type="PROSITE" id="PS00028">
    <property type="entry name" value="ZINC_FINGER_C2H2_1"/>
    <property type="match status" value="4"/>
</dbReference>
<reference evidence="15" key="1">
    <citation type="submission" date="2025-08" db="UniProtKB">
        <authorList>
            <consortium name="Ensembl"/>
        </authorList>
    </citation>
    <scope>IDENTIFICATION</scope>
</reference>
<feature type="region of interest" description="Disordered" evidence="13">
    <location>
        <begin position="768"/>
        <end position="810"/>
    </location>
</feature>
<keyword evidence="16" id="KW-1185">Reference proteome</keyword>
<dbReference type="GeneTree" id="ENSGT00950000183034"/>
<keyword evidence="7" id="KW-0862">Zinc</keyword>
<protein>
    <submittedName>
        <fullName evidence="15">Zinc finger protein 654</fullName>
    </submittedName>
</protein>
<keyword evidence="8" id="KW-0805">Transcription regulation</keyword>
<name>A0A3Q2ZAU8_KRYMA</name>
<dbReference type="Gene3D" id="3.30.160.60">
    <property type="entry name" value="Classic Zinc Finger"/>
    <property type="match status" value="2"/>
</dbReference>
<evidence type="ECO:0000256" key="1">
    <source>
        <dbReference type="ARBA" id="ARBA00004123"/>
    </source>
</evidence>
<evidence type="ECO:0000256" key="7">
    <source>
        <dbReference type="ARBA" id="ARBA00022833"/>
    </source>
</evidence>
<dbReference type="GO" id="GO:0003677">
    <property type="term" value="F:DNA binding"/>
    <property type="evidence" value="ECO:0007669"/>
    <property type="project" value="UniProtKB-KW"/>
</dbReference>
<keyword evidence="4" id="KW-0479">Metal-binding</keyword>
<evidence type="ECO:0000256" key="12">
    <source>
        <dbReference type="PROSITE-ProRule" id="PRU00042"/>
    </source>
</evidence>
<feature type="compositionally biased region" description="Basic and acidic residues" evidence="13">
    <location>
        <begin position="918"/>
        <end position="927"/>
    </location>
</feature>
<dbReference type="InterPro" id="IPR052251">
    <property type="entry name" value="GH-ZnFinger_Regulators"/>
</dbReference>
<dbReference type="GO" id="GO:0000981">
    <property type="term" value="F:DNA-binding transcription factor activity, RNA polymerase II-specific"/>
    <property type="evidence" value="ECO:0007669"/>
    <property type="project" value="TreeGrafter"/>
</dbReference>
<evidence type="ECO:0000256" key="5">
    <source>
        <dbReference type="ARBA" id="ARBA00022737"/>
    </source>
</evidence>
<keyword evidence="10" id="KW-0804">Transcription</keyword>
<dbReference type="RefSeq" id="XP_017279419.1">
    <property type="nucleotide sequence ID" value="XM_017423930.1"/>
</dbReference>
<dbReference type="SMART" id="SM00355">
    <property type="entry name" value="ZnF_C2H2"/>
    <property type="match status" value="7"/>
</dbReference>
<evidence type="ECO:0000256" key="8">
    <source>
        <dbReference type="ARBA" id="ARBA00023015"/>
    </source>
</evidence>
<dbReference type="InterPro" id="IPR057986">
    <property type="entry name" value="TPR_Rlf/292/654"/>
</dbReference>
<dbReference type="PANTHER" id="PTHR15507">
    <property type="entry name" value="ZINC FINGER PROTEIN RLF"/>
    <property type="match status" value="1"/>
</dbReference>
<keyword evidence="3" id="KW-0597">Phosphoprotein</keyword>
<evidence type="ECO:0000313" key="15">
    <source>
        <dbReference type="Ensembl" id="ENSKMAP00000000721.1"/>
    </source>
</evidence>
<dbReference type="Pfam" id="PF25580">
    <property type="entry name" value="TPR_Rlf"/>
    <property type="match status" value="1"/>
</dbReference>
<dbReference type="Ensembl" id="ENSKMAT00000000751.1">
    <property type="protein sequence ID" value="ENSKMAP00000000721.1"/>
    <property type="gene ID" value="ENSKMAG00000000519.1"/>
</dbReference>
<dbReference type="GO" id="GO:0008270">
    <property type="term" value="F:zinc ion binding"/>
    <property type="evidence" value="ECO:0007669"/>
    <property type="project" value="UniProtKB-KW"/>
</dbReference>
<evidence type="ECO:0000256" key="10">
    <source>
        <dbReference type="ARBA" id="ARBA00023163"/>
    </source>
</evidence>
<comment type="similarity">
    <text evidence="2">Belongs to the krueppel C2H2-type zinc-finger protein family.</text>
</comment>
<organism evidence="15 16">
    <name type="scientific">Kryptolebias marmoratus</name>
    <name type="common">Mangrove killifish</name>
    <name type="synonym">Rivulus marmoratus</name>
    <dbReference type="NCBI Taxonomy" id="37003"/>
    <lineage>
        <taxon>Eukaryota</taxon>
        <taxon>Metazoa</taxon>
        <taxon>Chordata</taxon>
        <taxon>Craniata</taxon>
        <taxon>Vertebrata</taxon>
        <taxon>Euteleostomi</taxon>
        <taxon>Actinopterygii</taxon>
        <taxon>Neopterygii</taxon>
        <taxon>Teleostei</taxon>
        <taxon>Neoteleostei</taxon>
        <taxon>Acanthomorphata</taxon>
        <taxon>Ovalentaria</taxon>
        <taxon>Atherinomorphae</taxon>
        <taxon>Cyprinodontiformes</taxon>
        <taxon>Rivulidae</taxon>
        <taxon>Kryptolebias</taxon>
    </lineage>
</organism>
<sequence length="1434" mass="165897">MADNESDLETDGLELALDALCLRHCSDESSLNSKEYCSEFCELVEEYTGQWHVPLPQLKVLRTALCNFTKATAAFPDDCQHIQYVLSSLALSFFELMLFFSKEEFVEEPIKDILDSFQECHTKLLRHRNIYLQHVKQVIKGGGPWENPVLQGLLKEAELPPNEVENYLSSELPIFLELRVRYLQACERMQEAMALAKCCLENPETGKHLYFHQAYLTCLYKASLYENLQKEMAEIDGRDAVEIICNTESVEKDELLLSLCKTFLTRQLNNGDMYYIWDLVFIWSRLYLRAHPSRQGFLRECLQLASSVTNVRAIFPFIKLVTTELGTEGVQVCVELCARALQLCDTQADSVTQSLICKTIAFLLPHDLEICRACALLVFCQERSLEAYRTVCLLYMHPDQEPHPHNNPVRTNVRFHILQMLKERLCFDPEFWNLFTLRTYCLELMSDNIVKDAVLSEIKEEEEKVFNEEPLLNNCINESCTLGFHSCHCAQTAFVKQDHLQKQSVDGEGRKCVVPNNSSLKSRKWRNRLRERTQTLSDDEIDLCNDPEFKYNLKSTSVGNTAMYSLRQNHSNRENSAPVKFPLNRKREYLSRCVKSQILKRKGRKKRWFQGLPRLEQVQIVKEKKILVGGRKRGRKPLLKLELSFPDNEIFLAEESSGAEAKTDTEEPNVLYEDVKFENKSEEKKNELEHLSDPDKENREDRSLVCGSSQSEIRQEETQTKLEAKLCEDPLSQGQAAVPAADANLELDGPLLEFFDNPVEMFHSYSFQSRNIDDEKPKPQESNASDEMNGDANQTEPDMETEVPRTEVKNNSPWRERVLRTQQYGHLIHSCKFCNKTYKGLNVMRHALSHLKKKKQRCILCGKRFKLLHLAKKHILDHINEMRKQKPREPEESPPANGIMEKVENECRPQDENQNSDSKQKPSEQKPKGKTKASLNRKERIIRNIRTLIKRSCVLCKKGQNPDTSVKDKPIDFKDEQVVITNDLVIIKDASLMETKEEEEGSKMSAGENGSGVDKTYHLCPSESCDKVFLKIGSTLTRHAIKYHIDEDSVLEKVFVWAKHKCSFCGRQIHFLQQYKDHMKLHNFPLPLFCYHLECQQRFLAQQDLKDHIGTHKPLRLQCQYPNCEKLFSNLQGIYDHEWRHYIPAPQKDELELGPSKQMEPSEEAPWKQRVKVEEIWLQNKKSQMESPTPVLHTDLVKTEDERCEKSFPDNWNKPEAEGCKISVPDKSQTLSMHDDCSTKTVSHEHMDDVKPTINGNEEVTRILNEEFGFTSHDAGKTPSKKKCGRKPRDWDVINVKDCEENTTLAEGVQKNMAEPHITEHKTFKPEDPAYARFVKTPFVRPPPSTYLDESVLSMRKRRSADEPSPQKSTYNRFKKRKEEAEKEEKEIVVVPELKVRHRCDKCLAFFSALEELQKHQALNTCSSLFGFDSDDES</sequence>
<dbReference type="OrthoDB" id="10029602at2759"/>
<feature type="compositionally biased region" description="Basic and acidic residues" evidence="13">
    <location>
        <begin position="1377"/>
        <end position="1386"/>
    </location>
</feature>
<feature type="region of interest" description="Disordered" evidence="13">
    <location>
        <begin position="656"/>
        <end position="717"/>
    </location>
</feature>
<evidence type="ECO:0000256" key="4">
    <source>
        <dbReference type="ARBA" id="ARBA00022723"/>
    </source>
</evidence>
<evidence type="ECO:0000256" key="6">
    <source>
        <dbReference type="ARBA" id="ARBA00022771"/>
    </source>
</evidence>
<dbReference type="PANTHER" id="PTHR15507:SF16">
    <property type="entry name" value="ZINC FINGER PROTEIN 654"/>
    <property type="match status" value="1"/>
</dbReference>
<feature type="region of interest" description="Disordered" evidence="13">
    <location>
        <begin position="1350"/>
        <end position="1386"/>
    </location>
</feature>
<dbReference type="GO" id="GO:0005634">
    <property type="term" value="C:nucleus"/>
    <property type="evidence" value="ECO:0007669"/>
    <property type="project" value="UniProtKB-SubCell"/>
</dbReference>
<evidence type="ECO:0000259" key="14">
    <source>
        <dbReference type="PROSITE" id="PS50157"/>
    </source>
</evidence>
<keyword evidence="5" id="KW-0677">Repeat</keyword>
<evidence type="ECO:0000256" key="11">
    <source>
        <dbReference type="ARBA" id="ARBA00023242"/>
    </source>
</evidence>